<proteinExistence type="predicted"/>
<dbReference type="EMBL" id="AJWZ01002985">
    <property type="protein sequence ID" value="EKC69454.1"/>
    <property type="molecule type" value="Genomic_DNA"/>
</dbReference>
<accession>K1TPA8</accession>
<protein>
    <submittedName>
        <fullName evidence="1">Uncharacterized protein</fullName>
    </submittedName>
</protein>
<feature type="non-terminal residue" evidence="1">
    <location>
        <position position="1"/>
    </location>
</feature>
<name>K1TPA8_9ZZZZ</name>
<gene>
    <name evidence="1" type="ORF">OBE_04401</name>
</gene>
<reference evidence="1" key="1">
    <citation type="journal article" date="2013" name="Environ. Microbiol.">
        <title>Microbiota from the distal guts of lean and obese adolescents exhibit partial functional redundancy besides clear differences in community structure.</title>
        <authorList>
            <person name="Ferrer M."/>
            <person name="Ruiz A."/>
            <person name="Lanza F."/>
            <person name="Haange S.B."/>
            <person name="Oberbach A."/>
            <person name="Till H."/>
            <person name="Bargiela R."/>
            <person name="Campoy C."/>
            <person name="Segura M.T."/>
            <person name="Richter M."/>
            <person name="von Bergen M."/>
            <person name="Seifert J."/>
            <person name="Suarez A."/>
        </authorList>
    </citation>
    <scope>NUCLEOTIDE SEQUENCE</scope>
</reference>
<sequence length="34" mass="3791">FAMDSKLKGTDPEMGGSDTFPTYKQFVFGINITF</sequence>
<dbReference type="AlphaFoldDB" id="K1TPA8"/>
<comment type="caution">
    <text evidence="1">The sequence shown here is derived from an EMBL/GenBank/DDBJ whole genome shotgun (WGS) entry which is preliminary data.</text>
</comment>
<organism evidence="1">
    <name type="scientific">human gut metagenome</name>
    <dbReference type="NCBI Taxonomy" id="408170"/>
    <lineage>
        <taxon>unclassified sequences</taxon>
        <taxon>metagenomes</taxon>
        <taxon>organismal metagenomes</taxon>
    </lineage>
</organism>
<evidence type="ECO:0000313" key="1">
    <source>
        <dbReference type="EMBL" id="EKC69454.1"/>
    </source>
</evidence>